<evidence type="ECO:0000313" key="3">
    <source>
        <dbReference type="EMBL" id="ETO05885.1"/>
    </source>
</evidence>
<dbReference type="EMBL" id="ASPP01027693">
    <property type="protein sequence ID" value="ETO05885.1"/>
    <property type="molecule type" value="Genomic_DNA"/>
</dbReference>
<dbReference type="InterPro" id="IPR000740">
    <property type="entry name" value="GrpE"/>
</dbReference>
<evidence type="ECO:0000256" key="2">
    <source>
        <dbReference type="ARBA" id="ARBA00023186"/>
    </source>
</evidence>
<organism evidence="3 4">
    <name type="scientific">Reticulomyxa filosa</name>
    <dbReference type="NCBI Taxonomy" id="46433"/>
    <lineage>
        <taxon>Eukaryota</taxon>
        <taxon>Sar</taxon>
        <taxon>Rhizaria</taxon>
        <taxon>Retaria</taxon>
        <taxon>Foraminifera</taxon>
        <taxon>Monothalamids</taxon>
        <taxon>Reticulomyxidae</taxon>
        <taxon>Reticulomyxa</taxon>
    </lineage>
</organism>
<dbReference type="SUPFAM" id="SSF58014">
    <property type="entry name" value="Coiled-coil domain of nucleotide exchange factor GrpE"/>
    <property type="match status" value="1"/>
</dbReference>
<dbReference type="Proteomes" id="UP000023152">
    <property type="component" value="Unassembled WGS sequence"/>
</dbReference>
<accession>X6LYV4</accession>
<dbReference type="InterPro" id="IPR013805">
    <property type="entry name" value="GrpE_CC"/>
</dbReference>
<comment type="caution">
    <text evidence="3">The sequence shown here is derived from an EMBL/GenBank/DDBJ whole genome shotgun (WGS) entry which is preliminary data.</text>
</comment>
<dbReference type="GO" id="GO:0051087">
    <property type="term" value="F:protein-folding chaperone binding"/>
    <property type="evidence" value="ECO:0007669"/>
    <property type="project" value="InterPro"/>
</dbReference>
<gene>
    <name evidence="3" type="ORF">RFI_31510</name>
</gene>
<evidence type="ECO:0000313" key="4">
    <source>
        <dbReference type="Proteomes" id="UP000023152"/>
    </source>
</evidence>
<reference evidence="3 4" key="1">
    <citation type="journal article" date="2013" name="Curr. Biol.">
        <title>The Genome of the Foraminiferan Reticulomyxa filosa.</title>
        <authorList>
            <person name="Glockner G."/>
            <person name="Hulsmann N."/>
            <person name="Schleicher M."/>
            <person name="Noegel A.A."/>
            <person name="Eichinger L."/>
            <person name="Gallinger C."/>
            <person name="Pawlowski J."/>
            <person name="Sierra R."/>
            <person name="Euteneuer U."/>
            <person name="Pillet L."/>
            <person name="Moustafa A."/>
            <person name="Platzer M."/>
            <person name="Groth M."/>
            <person name="Szafranski K."/>
            <person name="Schliwa M."/>
        </authorList>
    </citation>
    <scope>NUCLEOTIDE SEQUENCE [LARGE SCALE GENOMIC DNA]</scope>
</reference>
<dbReference type="Gene3D" id="3.90.20.20">
    <property type="match status" value="1"/>
</dbReference>
<keyword evidence="4" id="KW-1185">Reference proteome</keyword>
<dbReference type="GO" id="GO:0000774">
    <property type="term" value="F:adenyl-nucleotide exchange factor activity"/>
    <property type="evidence" value="ECO:0007669"/>
    <property type="project" value="InterPro"/>
</dbReference>
<comment type="similarity">
    <text evidence="1">Belongs to the GrpE family.</text>
</comment>
<dbReference type="AlphaFoldDB" id="X6LYV4"/>
<dbReference type="OrthoDB" id="201635at2759"/>
<sequence>MWEEKMARYQEACAKRKEDLNTLTNMSKKDEESARNLAIRKFSLDILAVADSVQSALRMLDTKANLDTDPQLKALVQGMRDTQKTLLETFERHAFKKFSIFFPSPRFGVFFSKKKKNDNQL</sequence>
<keyword evidence="2" id="KW-0143">Chaperone</keyword>
<dbReference type="GO" id="GO:0006457">
    <property type="term" value="P:protein folding"/>
    <property type="evidence" value="ECO:0007669"/>
    <property type="project" value="InterPro"/>
</dbReference>
<dbReference type="Pfam" id="PF01025">
    <property type="entry name" value="GrpE"/>
    <property type="match status" value="1"/>
</dbReference>
<proteinExistence type="inferred from homology"/>
<evidence type="ECO:0000256" key="1">
    <source>
        <dbReference type="ARBA" id="ARBA00009054"/>
    </source>
</evidence>
<name>X6LYV4_RETFI</name>
<dbReference type="GO" id="GO:0042803">
    <property type="term" value="F:protein homodimerization activity"/>
    <property type="evidence" value="ECO:0007669"/>
    <property type="project" value="InterPro"/>
</dbReference>
<protein>
    <submittedName>
        <fullName evidence="3">GrpE protein</fullName>
    </submittedName>
</protein>